<gene>
    <name evidence="2" type="ORF">A8L58_12060</name>
    <name evidence="1" type="ORF">AXH35_10620</name>
</gene>
<dbReference type="AlphaFoldDB" id="A0AAC8YFJ9"/>
<reference evidence="1 3" key="2">
    <citation type="submission" date="2016-02" db="EMBL/GenBank/DDBJ databases">
        <title>Complete Genome Sequence of Propionibacterium acidipropionici ATCC 55737.</title>
        <authorList>
            <person name="Luna Flores C.H."/>
            <person name="Nielsen L.K."/>
            <person name="Marcellin E."/>
        </authorList>
    </citation>
    <scope>NUCLEOTIDE SEQUENCE [LARGE SCALE GENOMIC DNA]</scope>
    <source>
        <strain evidence="1 3">ATCC 55737</strain>
    </source>
</reference>
<dbReference type="EMBL" id="CP015970">
    <property type="protein sequence ID" value="AOZ47292.1"/>
    <property type="molecule type" value="Genomic_DNA"/>
</dbReference>
<dbReference type="EMBL" id="CP014352">
    <property type="protein sequence ID" value="AMS05826.1"/>
    <property type="molecule type" value="Genomic_DNA"/>
</dbReference>
<evidence type="ECO:0000313" key="3">
    <source>
        <dbReference type="Proteomes" id="UP000075221"/>
    </source>
</evidence>
<dbReference type="Proteomes" id="UP000075221">
    <property type="component" value="Chromosome"/>
</dbReference>
<evidence type="ECO:0000313" key="4">
    <source>
        <dbReference type="Proteomes" id="UP000178666"/>
    </source>
</evidence>
<reference evidence="2 4" key="1">
    <citation type="journal article" date="2016" name="Plant Dis.">
        <title>Improved production of propionic acid using genome shuffling.</title>
        <authorList>
            <person name="Luna-Flores C.H."/>
            <person name="Palfreyman R.W."/>
            <person name="Kromer J.O."/>
            <person name="Nielsen L.K."/>
            <person name="Marcellin E."/>
        </authorList>
    </citation>
    <scope>NUCLEOTIDE SEQUENCE [LARGE SCALE GENOMIC DNA]</scope>
    <source>
        <strain evidence="2 4">F3E8</strain>
    </source>
</reference>
<dbReference type="GeneID" id="88084284"/>
<keyword evidence="4" id="KW-1185">Reference proteome</keyword>
<proteinExistence type="predicted"/>
<dbReference type="Proteomes" id="UP000178666">
    <property type="component" value="Chromosome"/>
</dbReference>
<evidence type="ECO:0008006" key="5">
    <source>
        <dbReference type="Google" id="ProtNLM"/>
    </source>
</evidence>
<dbReference type="RefSeq" id="WP_028701315.1">
    <property type="nucleotide sequence ID" value="NZ_CP013126.1"/>
</dbReference>
<protein>
    <recommendedName>
        <fullName evidence="5">CopG family transcriptional regulator</fullName>
    </recommendedName>
</protein>
<organism evidence="1 3">
    <name type="scientific">Acidipropionibacterium acidipropionici</name>
    <dbReference type="NCBI Taxonomy" id="1748"/>
    <lineage>
        <taxon>Bacteria</taxon>
        <taxon>Bacillati</taxon>
        <taxon>Actinomycetota</taxon>
        <taxon>Actinomycetes</taxon>
        <taxon>Propionibacteriales</taxon>
        <taxon>Propionibacteriaceae</taxon>
        <taxon>Acidipropionibacterium</taxon>
    </lineage>
</organism>
<evidence type="ECO:0000313" key="1">
    <source>
        <dbReference type="EMBL" id="AMS05826.1"/>
    </source>
</evidence>
<sequence>MSDDRKEGDVPGISDERMAELVAEAERGYTFDDDRTESGPGALLLDLDKDQRVAVLARAIHDHTDPASVVRTALTDYLATA</sequence>
<name>A0AAC8YFJ9_9ACTN</name>
<evidence type="ECO:0000313" key="2">
    <source>
        <dbReference type="EMBL" id="AOZ47292.1"/>
    </source>
</evidence>
<accession>A0AAC8YFJ9</accession>